<evidence type="ECO:0000256" key="12">
    <source>
        <dbReference type="ARBA" id="ARBA00023316"/>
    </source>
</evidence>
<evidence type="ECO:0000256" key="7">
    <source>
        <dbReference type="ARBA" id="ARBA00022679"/>
    </source>
</evidence>
<dbReference type="GO" id="GO:0009002">
    <property type="term" value="F:serine-type D-Ala-D-Ala carboxypeptidase activity"/>
    <property type="evidence" value="ECO:0007669"/>
    <property type="project" value="UniProtKB-EC"/>
</dbReference>
<keyword evidence="12" id="KW-0961">Cell wall biogenesis/degradation</keyword>
<evidence type="ECO:0000256" key="8">
    <source>
        <dbReference type="ARBA" id="ARBA00022960"/>
    </source>
</evidence>
<keyword evidence="19" id="KW-1185">Reference proteome</keyword>
<feature type="compositionally biased region" description="Polar residues" evidence="15">
    <location>
        <begin position="1152"/>
        <end position="1167"/>
    </location>
</feature>
<keyword evidence="8" id="KW-0133">Cell shape</keyword>
<keyword evidence="10 16" id="KW-0472">Membrane</keyword>
<evidence type="ECO:0000313" key="19">
    <source>
        <dbReference type="Proteomes" id="UP000437748"/>
    </source>
</evidence>
<keyword evidence="9" id="KW-0573">Peptidoglycan synthesis</keyword>
<feature type="compositionally biased region" description="Basic and acidic residues" evidence="15">
    <location>
        <begin position="1198"/>
        <end position="1209"/>
    </location>
</feature>
<keyword evidence="16" id="KW-1133">Transmembrane helix</keyword>
<protein>
    <recommendedName>
        <fullName evidence="17">Glycosyl transferase family 51 domain-containing protein</fullName>
    </recommendedName>
</protein>
<name>A0A6N6VR02_9BACT</name>
<keyword evidence="6" id="KW-0328">Glycosyltransferase</keyword>
<evidence type="ECO:0000256" key="5">
    <source>
        <dbReference type="ARBA" id="ARBA00022670"/>
    </source>
</evidence>
<comment type="catalytic activity">
    <reaction evidence="14">
        <text>[GlcNAc-(1-&gt;4)-Mur2Ac(oyl-L-Ala-gamma-D-Glu-L-Lys-D-Ala-D-Ala)](n)-di-trans,octa-cis-undecaprenyl diphosphate + beta-D-GlcNAc-(1-&gt;4)-Mur2Ac(oyl-L-Ala-gamma-D-Glu-L-Lys-D-Ala-D-Ala)-di-trans,octa-cis-undecaprenyl diphosphate = [GlcNAc-(1-&gt;4)-Mur2Ac(oyl-L-Ala-gamma-D-Glu-L-Lys-D-Ala-D-Ala)](n+1)-di-trans,octa-cis-undecaprenyl diphosphate + di-trans,octa-cis-undecaprenyl diphosphate + H(+)</text>
        <dbReference type="Rhea" id="RHEA:23708"/>
        <dbReference type="Rhea" id="RHEA-COMP:9602"/>
        <dbReference type="Rhea" id="RHEA-COMP:9603"/>
        <dbReference type="ChEBI" id="CHEBI:15378"/>
        <dbReference type="ChEBI" id="CHEBI:58405"/>
        <dbReference type="ChEBI" id="CHEBI:60033"/>
        <dbReference type="ChEBI" id="CHEBI:78435"/>
        <dbReference type="EC" id="2.4.99.28"/>
    </reaction>
</comment>
<comment type="catalytic activity">
    <reaction evidence="13">
        <text>Preferential cleavage: (Ac)2-L-Lys-D-Ala-|-D-Ala. Also transpeptidation of peptidyl-alanyl moieties that are N-acyl substituents of D-alanine.</text>
        <dbReference type="EC" id="3.4.16.4"/>
    </reaction>
</comment>
<evidence type="ECO:0000313" key="18">
    <source>
        <dbReference type="EMBL" id="KAB8037782.1"/>
    </source>
</evidence>
<dbReference type="GO" id="GO:0009252">
    <property type="term" value="P:peptidoglycan biosynthetic process"/>
    <property type="evidence" value="ECO:0007669"/>
    <property type="project" value="UniProtKB-KW"/>
</dbReference>
<feature type="domain" description="Glycosyl transferase family 51" evidence="17">
    <location>
        <begin position="102"/>
        <end position="279"/>
    </location>
</feature>
<dbReference type="GO" id="GO:0030288">
    <property type="term" value="C:outer membrane-bounded periplasmic space"/>
    <property type="evidence" value="ECO:0007669"/>
    <property type="project" value="TreeGrafter"/>
</dbReference>
<keyword evidence="5" id="KW-0645">Protease</keyword>
<evidence type="ECO:0000256" key="10">
    <source>
        <dbReference type="ARBA" id="ARBA00023136"/>
    </source>
</evidence>
<evidence type="ECO:0000256" key="3">
    <source>
        <dbReference type="ARBA" id="ARBA00022475"/>
    </source>
</evidence>
<reference evidence="18 19" key="1">
    <citation type="submission" date="2019-10" db="EMBL/GenBank/DDBJ databases">
        <title>New species of Slilvanegrellaceae.</title>
        <authorList>
            <person name="Pitt A."/>
            <person name="Hahn M.W."/>
        </authorList>
    </citation>
    <scope>NUCLEOTIDE SEQUENCE [LARGE SCALE GENOMIC DNA]</scope>
    <source>
        <strain evidence="18 19">SP-Ram-0.45-NSY-1</strain>
    </source>
</reference>
<dbReference type="InterPro" id="IPR050396">
    <property type="entry name" value="Glycosyltr_51/Transpeptidase"/>
</dbReference>
<keyword evidence="4" id="KW-0121">Carboxypeptidase</keyword>
<dbReference type="InterPro" id="IPR012338">
    <property type="entry name" value="Beta-lactam/transpept-like"/>
</dbReference>
<dbReference type="InterPro" id="IPR001264">
    <property type="entry name" value="Glyco_trans_51"/>
</dbReference>
<keyword evidence="4" id="KW-0378">Hydrolase</keyword>
<keyword evidence="11" id="KW-0511">Multifunctional enzyme</keyword>
<accession>A0A6N6VR02</accession>
<comment type="pathway">
    <text evidence="2">Cell wall biogenesis; peptidoglycan biosynthesis.</text>
</comment>
<dbReference type="GO" id="GO:0006508">
    <property type="term" value="P:proteolysis"/>
    <property type="evidence" value="ECO:0007669"/>
    <property type="project" value="UniProtKB-KW"/>
</dbReference>
<evidence type="ECO:0000256" key="16">
    <source>
        <dbReference type="SAM" id="Phobius"/>
    </source>
</evidence>
<dbReference type="InterPro" id="IPR023346">
    <property type="entry name" value="Lysozyme-like_dom_sf"/>
</dbReference>
<dbReference type="InterPro" id="IPR036950">
    <property type="entry name" value="PBP_transglycosylase"/>
</dbReference>
<evidence type="ECO:0000259" key="17">
    <source>
        <dbReference type="Pfam" id="PF00912"/>
    </source>
</evidence>
<dbReference type="Gene3D" id="3.40.710.10">
    <property type="entry name" value="DD-peptidase/beta-lactamase superfamily"/>
    <property type="match status" value="2"/>
</dbReference>
<keyword evidence="3" id="KW-1003">Cell membrane</keyword>
<dbReference type="PANTHER" id="PTHR32282:SF11">
    <property type="entry name" value="PENICILLIN-BINDING PROTEIN 1B"/>
    <property type="match status" value="1"/>
</dbReference>
<dbReference type="GO" id="GO:0008360">
    <property type="term" value="P:regulation of cell shape"/>
    <property type="evidence" value="ECO:0007669"/>
    <property type="project" value="UniProtKB-KW"/>
</dbReference>
<feature type="region of interest" description="Disordered" evidence="15">
    <location>
        <begin position="1086"/>
        <end position="1107"/>
    </location>
</feature>
<dbReference type="GO" id="GO:0005886">
    <property type="term" value="C:plasma membrane"/>
    <property type="evidence" value="ECO:0007669"/>
    <property type="project" value="UniProtKB-SubCell"/>
</dbReference>
<feature type="region of interest" description="Disordered" evidence="15">
    <location>
        <begin position="1152"/>
        <end position="1223"/>
    </location>
</feature>
<evidence type="ECO:0000256" key="6">
    <source>
        <dbReference type="ARBA" id="ARBA00022676"/>
    </source>
</evidence>
<evidence type="ECO:0000256" key="13">
    <source>
        <dbReference type="ARBA" id="ARBA00034000"/>
    </source>
</evidence>
<sequence>MSPLVCLEIYHTLAFCMTVGCFDQASKALRRVLDYGVHMKKIIFLFLFLIFVSCIPIFAGIGYVAWQVYAGNYSDFEKTRIIEILSKETVLYYADGQSQLGSLFGQEHRIYVNIDQIPQTMKDSIVAAEDEDFYTNVGIDPKGILRAAIHNIIFKTRQGASTITQQTVKNLFGRKETDIYTKFQEMINAFKLEKMYSKEQILEFYLNQFHVTGNGRGVGVAAKYYFNKNVEDLNLIESAFIAGSVKGPEKYNPFTKTSVVGQEKARREALIRKNYVLERLLKTQKITKQQYDDSIKEPVPFNQGKFQFNELAVNQIILKQLSRPEILSAIGANNVDEVGTMGLRLTTTLEKDIQGAAQYGLRQNLSRIQIILNGFSAEPQSNFVNIQKPELYGFYVGKIENIDKSPESEKVTISFGIPTCTINTDAINRVSLVSDQPFRRGKKKSVESLLNSMHVGQYVLTSVTKIKSDGTMFCDLESRPRVQGAAIVLDKGKIIAMAGGFSSSEYNRAIFAERQPGSSFKTPVYYAAQQLGWTVLDPLSNIRDAFTWQGVFYYPRPDHAITSLETTILGAGAKSENLASVWLLKHLLDKLSYDQYLDLLNFLEITGNGKSIEQTLSLIANKFNASADNEIYIKSGILEKVKSDLLSDLSVVGNSRLKVFLRTLHFGNGFDKQEQILTDEKELPPKEKELRLNILKNNLIRWNKSASQARKAIDSLNKIVSGSPISETDRDYFSSFAKTEDGTLVFQSQNPWRPEVTINIVPPVRATLMSIDSLLTYVRANPSSLNISNVLLDGVVPLSILDNINSEIAKKWKEVQSAPPLERLFWNADFRYSLGMYYAANMVNDMGVQEPMKWVPSFSLGSNDVTLADLALMYQTFLTGKTYRYFNIAQPNQLLLIKRIEDASGNLLWEAKAKEYQFSDNFYSASMLNTLRGTVTGGTAYVLNKSIVLRSNDDEIDKQLLESQIKVPAFGKTGTTNEYKNGTYIGFLPYPNSKGDILSPDNAYTIASYIGYDSNEPMVRKGYRVYGGAAIPAWEEIALAIIKDQDFAEKLDWKYLISKKAHNIPFDYGSGLSQVVVPINSWVSVSSQDPEEDNDTTQADNPYANDYSDTGQRLFKVYLPGSTSDGIFVPKRRVSFYTPIPPPQAQVVSLGVTEQTEGNEKNQQQNAPVIPVPLSSISGKADTNSDKSSLNSADDEELPKARAGDKGLGDDLPPPPPVLKLKP</sequence>
<proteinExistence type="predicted"/>
<feature type="transmembrane region" description="Helical" evidence="16">
    <location>
        <begin position="42"/>
        <end position="66"/>
    </location>
</feature>
<dbReference type="GO" id="GO:0071555">
    <property type="term" value="P:cell wall organization"/>
    <property type="evidence" value="ECO:0007669"/>
    <property type="project" value="UniProtKB-KW"/>
</dbReference>
<feature type="compositionally biased region" description="Polar residues" evidence="15">
    <location>
        <begin position="1175"/>
        <end position="1192"/>
    </location>
</feature>
<keyword evidence="7" id="KW-0808">Transferase</keyword>
<evidence type="ECO:0000256" key="2">
    <source>
        <dbReference type="ARBA" id="ARBA00004752"/>
    </source>
</evidence>
<dbReference type="AlphaFoldDB" id="A0A6N6VR02"/>
<comment type="subcellular location">
    <subcellularLocation>
        <location evidence="1">Cell membrane</location>
    </subcellularLocation>
</comment>
<dbReference type="SUPFAM" id="SSF53955">
    <property type="entry name" value="Lysozyme-like"/>
    <property type="match status" value="1"/>
</dbReference>
<comment type="caution">
    <text evidence="18">The sequence shown here is derived from an EMBL/GenBank/DDBJ whole genome shotgun (WGS) entry which is preliminary data.</text>
</comment>
<dbReference type="GO" id="GO:0008955">
    <property type="term" value="F:peptidoglycan glycosyltransferase activity"/>
    <property type="evidence" value="ECO:0007669"/>
    <property type="project" value="UniProtKB-EC"/>
</dbReference>
<evidence type="ECO:0000256" key="1">
    <source>
        <dbReference type="ARBA" id="ARBA00004236"/>
    </source>
</evidence>
<dbReference type="Pfam" id="PF00912">
    <property type="entry name" value="Transgly"/>
    <property type="match status" value="1"/>
</dbReference>
<evidence type="ECO:0000256" key="9">
    <source>
        <dbReference type="ARBA" id="ARBA00022984"/>
    </source>
</evidence>
<feature type="compositionally biased region" description="Pro residues" evidence="15">
    <location>
        <begin position="1212"/>
        <end position="1223"/>
    </location>
</feature>
<organism evidence="18 19">
    <name type="scientific">Silvanigrella paludirubra</name>
    <dbReference type="NCBI Taxonomy" id="2499159"/>
    <lineage>
        <taxon>Bacteria</taxon>
        <taxon>Pseudomonadati</taxon>
        <taxon>Bdellovibrionota</taxon>
        <taxon>Oligoflexia</taxon>
        <taxon>Silvanigrellales</taxon>
        <taxon>Silvanigrellaceae</taxon>
        <taxon>Silvanigrella</taxon>
    </lineage>
</organism>
<evidence type="ECO:0000256" key="11">
    <source>
        <dbReference type="ARBA" id="ARBA00023268"/>
    </source>
</evidence>
<gene>
    <name evidence="18" type="ORF">GCL60_11450</name>
</gene>
<evidence type="ECO:0000256" key="14">
    <source>
        <dbReference type="ARBA" id="ARBA00049902"/>
    </source>
</evidence>
<evidence type="ECO:0000256" key="15">
    <source>
        <dbReference type="SAM" id="MobiDB-lite"/>
    </source>
</evidence>
<dbReference type="PANTHER" id="PTHR32282">
    <property type="entry name" value="BINDING PROTEIN TRANSPEPTIDASE, PUTATIVE-RELATED"/>
    <property type="match status" value="1"/>
</dbReference>
<dbReference type="EMBL" id="WFLM01000004">
    <property type="protein sequence ID" value="KAB8037782.1"/>
    <property type="molecule type" value="Genomic_DNA"/>
</dbReference>
<dbReference type="Gene3D" id="1.10.3810.10">
    <property type="entry name" value="Biosynthetic peptidoglycan transglycosylase-like"/>
    <property type="match status" value="1"/>
</dbReference>
<keyword evidence="16" id="KW-0812">Transmembrane</keyword>
<dbReference type="Proteomes" id="UP000437748">
    <property type="component" value="Unassembled WGS sequence"/>
</dbReference>
<evidence type="ECO:0000256" key="4">
    <source>
        <dbReference type="ARBA" id="ARBA00022645"/>
    </source>
</evidence>
<dbReference type="SUPFAM" id="SSF56601">
    <property type="entry name" value="beta-lactamase/transpeptidase-like"/>
    <property type="match status" value="2"/>
</dbReference>